<evidence type="ECO:0000313" key="11">
    <source>
        <dbReference type="EMBL" id="QOY36250.1"/>
    </source>
</evidence>
<organism evidence="10 12">
    <name type="scientific">Anaerobacillus isosaccharinicus</name>
    <dbReference type="NCBI Taxonomy" id="1532552"/>
    <lineage>
        <taxon>Bacteria</taxon>
        <taxon>Bacillati</taxon>
        <taxon>Bacillota</taxon>
        <taxon>Bacilli</taxon>
        <taxon>Bacillales</taxon>
        <taxon>Bacillaceae</taxon>
        <taxon>Anaerobacillus</taxon>
    </lineage>
</organism>
<evidence type="ECO:0000256" key="6">
    <source>
        <dbReference type="ARBA" id="ARBA00022982"/>
    </source>
</evidence>
<reference evidence="10 12" key="1">
    <citation type="submission" date="2016-10" db="EMBL/GenBank/DDBJ databases">
        <title>Draft genome sequences of four alkaliphilic bacteria belonging to the Anaerobacillus genus.</title>
        <authorList>
            <person name="Bassil N.M."/>
            <person name="Lloyd J.R."/>
        </authorList>
    </citation>
    <scope>NUCLEOTIDE SEQUENCE [LARGE SCALE GENOMIC DNA]</scope>
    <source>
        <strain evidence="10 12">NB2006</strain>
    </source>
</reference>
<keyword evidence="8" id="KW-1133">Transmembrane helix</keyword>
<evidence type="ECO:0000256" key="4">
    <source>
        <dbReference type="ARBA" id="ARBA00022723"/>
    </source>
</evidence>
<accession>A0A1S2LRB5</accession>
<evidence type="ECO:0000256" key="3">
    <source>
        <dbReference type="ARBA" id="ARBA00022617"/>
    </source>
</evidence>
<keyword evidence="8" id="KW-0812">Transmembrane</keyword>
<feature type="transmembrane region" description="Helical" evidence="8">
    <location>
        <begin position="12"/>
        <end position="31"/>
    </location>
</feature>
<comment type="subcellular location">
    <subcellularLocation>
        <location evidence="1">Cell envelope</location>
    </subcellularLocation>
</comment>
<reference evidence="11" key="4">
    <citation type="submission" date="2020-10" db="EMBL/GenBank/DDBJ databases">
        <authorList>
            <person name="Bassil N.M."/>
            <person name="Lloyd J.R."/>
        </authorList>
    </citation>
    <scope>NUCLEOTIDE SEQUENCE</scope>
    <source>
        <strain evidence="11">NB2006</strain>
    </source>
</reference>
<gene>
    <name evidence="11" type="ORF">AWH56_000690</name>
    <name evidence="10" type="ORF">AWH56_12655</name>
</gene>
<dbReference type="InterPro" id="IPR036280">
    <property type="entry name" value="Multihaem_cyt_sf"/>
</dbReference>
<dbReference type="GO" id="GO:0046872">
    <property type="term" value="F:metal ion binding"/>
    <property type="evidence" value="ECO:0007669"/>
    <property type="project" value="UniProtKB-KW"/>
</dbReference>
<keyword evidence="8" id="KW-0472">Membrane</keyword>
<dbReference type="Gene3D" id="1.10.1130.10">
    <property type="entry name" value="Flavocytochrome C3, Chain A"/>
    <property type="match status" value="1"/>
</dbReference>
<dbReference type="PANTHER" id="PTHR35038:SF8">
    <property type="entry name" value="C-TYPE POLYHEME CYTOCHROME OMCC"/>
    <property type="match status" value="1"/>
</dbReference>
<dbReference type="OrthoDB" id="9791652at2"/>
<dbReference type="KEGG" id="aia:AWH56_000690"/>
<keyword evidence="5" id="KW-0732">Signal</keyword>
<dbReference type="AlphaFoldDB" id="A0A1S2LRB5"/>
<evidence type="ECO:0000259" key="9">
    <source>
        <dbReference type="Pfam" id="PF03264"/>
    </source>
</evidence>
<feature type="domain" description="NapC/NirT cytochrome c N-terminal" evidence="9">
    <location>
        <begin position="9"/>
        <end position="155"/>
    </location>
</feature>
<keyword evidence="6" id="KW-0249">Electron transport</keyword>
<dbReference type="EMBL" id="LQXD01000109">
    <property type="protein sequence ID" value="OIJ15059.1"/>
    <property type="molecule type" value="Genomic_DNA"/>
</dbReference>
<reference evidence="11 12" key="3">
    <citation type="journal article" date="2019" name="Int. J. Syst. Evol. Microbiol.">
        <title>Anaerobacillus isosaccharinicus sp. nov., an alkaliphilic bacterium which degrades isosaccharinic acid.</title>
        <authorList>
            <person name="Bassil N.M."/>
            <person name="Lloyd J.R."/>
        </authorList>
    </citation>
    <scope>NUCLEOTIDE SEQUENCE [LARGE SCALE GENOMIC DNA]</scope>
    <source>
        <strain evidence="11 12">NB2006</strain>
    </source>
</reference>
<evidence type="ECO:0000256" key="2">
    <source>
        <dbReference type="ARBA" id="ARBA00022448"/>
    </source>
</evidence>
<dbReference type="InterPro" id="IPR038266">
    <property type="entry name" value="NapC/NirT_cytc_sf"/>
</dbReference>
<keyword evidence="3" id="KW-0349">Heme</keyword>
<keyword evidence="4" id="KW-0479">Metal-binding</keyword>
<dbReference type="Proteomes" id="UP000180175">
    <property type="component" value="Chromosome"/>
</dbReference>
<dbReference type="InterPro" id="IPR005126">
    <property type="entry name" value="NapC/NirT_cyt_c_N"/>
</dbReference>
<evidence type="ECO:0000313" key="12">
    <source>
        <dbReference type="Proteomes" id="UP000180175"/>
    </source>
</evidence>
<keyword evidence="12" id="KW-1185">Reference proteome</keyword>
<dbReference type="InterPro" id="IPR051829">
    <property type="entry name" value="Multiheme_Cytochr_ET"/>
</dbReference>
<protein>
    <submittedName>
        <fullName evidence="11">NapC/NirT family cytochrome c</fullName>
    </submittedName>
</protein>
<dbReference type="CDD" id="cd08168">
    <property type="entry name" value="Cytochrom_C3"/>
    <property type="match status" value="1"/>
</dbReference>
<dbReference type="Pfam" id="PF03264">
    <property type="entry name" value="Cytochrom_NNT"/>
    <property type="match status" value="1"/>
</dbReference>
<dbReference type="PANTHER" id="PTHR35038">
    <property type="entry name" value="DISSIMILATORY SULFITE REDUCTASE SIRA"/>
    <property type="match status" value="1"/>
</dbReference>
<evidence type="ECO:0000256" key="7">
    <source>
        <dbReference type="ARBA" id="ARBA00023004"/>
    </source>
</evidence>
<proteinExistence type="predicted"/>
<dbReference type="EMBL" id="CP063356">
    <property type="protein sequence ID" value="QOY36250.1"/>
    <property type="molecule type" value="Genomic_DNA"/>
</dbReference>
<evidence type="ECO:0000313" key="10">
    <source>
        <dbReference type="EMBL" id="OIJ15059.1"/>
    </source>
</evidence>
<dbReference type="SUPFAM" id="SSF48695">
    <property type="entry name" value="Multiheme cytochromes"/>
    <property type="match status" value="1"/>
</dbReference>
<name>A0A1S2LRB5_9BACI</name>
<evidence type="ECO:0000256" key="8">
    <source>
        <dbReference type="SAM" id="Phobius"/>
    </source>
</evidence>
<dbReference type="RefSeq" id="WP_071317449.1">
    <property type="nucleotide sequence ID" value="NZ_CP063356.2"/>
</dbReference>
<dbReference type="Gene3D" id="3.90.10.10">
    <property type="entry name" value="Cytochrome C3"/>
    <property type="match status" value="1"/>
</dbReference>
<keyword evidence="7" id="KW-0408">Iron</keyword>
<sequence length="386" mass="43905">MEKEQSLSKKLKIIKFMTVLIIIIVGAAFILKIGVHATSSSSFCANCHSMKPQVLTWEASSHSQVECVQCHVQPGLENLAKQKAGGIKQLYHTITDNYIAPIRMPSYIPNESCTACHNMSNRDVSTSGDIVIDHDIHETKEVACVTCHDGVAHGKVSEKRVTYKSDYQRWNETLAKRFMKDEKSVRPVMSKCMDCHELRGAPLTCETCHTTGMLPETHEEDDFLKGKHGNLASQDLMYCESCHSYMSKNPIKEFREQTNYMKYINSDTIEKLFTVQQYAKTNTYCITCHSVRPNSHNDRLFLMNHGRLADETKDTCFTCHENQAFSETPVTNISCSSCHPSNHKSEWKRRHPVPIPDNQKFEKTCLNCHVETTCTKCHTVSKREGE</sequence>
<dbReference type="GO" id="GO:0030313">
    <property type="term" value="C:cell envelope"/>
    <property type="evidence" value="ECO:0007669"/>
    <property type="project" value="UniProtKB-SubCell"/>
</dbReference>
<dbReference type="Gene3D" id="1.10.3820.10">
    <property type="entry name" value="Di-heme elbow motif domain"/>
    <property type="match status" value="1"/>
</dbReference>
<evidence type="ECO:0000256" key="5">
    <source>
        <dbReference type="ARBA" id="ARBA00022729"/>
    </source>
</evidence>
<keyword evidence="2" id="KW-0813">Transport</keyword>
<reference evidence="11 12" key="2">
    <citation type="journal article" date="2017" name="Genome Announc.">
        <title>Draft Genome Sequences of Four Alkaliphilic Bacteria Belonging to the Anaerobacillus Genus.</title>
        <authorList>
            <person name="Bassil N.M."/>
            <person name="Lloyd J.R."/>
        </authorList>
    </citation>
    <scope>NUCLEOTIDE SEQUENCE [LARGE SCALE GENOMIC DNA]</scope>
    <source>
        <strain evidence="11 12">NB2006</strain>
    </source>
</reference>
<evidence type="ECO:0000256" key="1">
    <source>
        <dbReference type="ARBA" id="ARBA00004196"/>
    </source>
</evidence>